<dbReference type="SMART" id="SM00164">
    <property type="entry name" value="TBC"/>
    <property type="match status" value="1"/>
</dbReference>
<dbReference type="Proteomes" id="UP000005222">
    <property type="component" value="Chromosome G"/>
</dbReference>
<dbReference type="Gene3D" id="1.10.472.80">
    <property type="entry name" value="Ypt/Rab-GAP domain of gyp1p, domain 3"/>
    <property type="match status" value="1"/>
</dbReference>
<dbReference type="OrthoDB" id="10264062at2759"/>
<dbReference type="FunCoup" id="G8YI98">
    <property type="interactions" value="126"/>
</dbReference>
<keyword evidence="5" id="KW-1185">Reference proteome</keyword>
<dbReference type="PANTHER" id="PTHR22957">
    <property type="entry name" value="TBC1 DOMAIN FAMILY MEMBER GTPASE-ACTIVATING PROTEIN"/>
    <property type="match status" value="1"/>
</dbReference>
<evidence type="ECO:0000256" key="1">
    <source>
        <dbReference type="ARBA" id="ARBA00022468"/>
    </source>
</evidence>
<gene>
    <name evidence="4" type="primary">Piso0_003501</name>
    <name evidence="3" type="ORF">GNLVRS01_PISO0G13712g</name>
    <name evidence="4" type="ORF">GNLVRS01_PISO0H13713g</name>
</gene>
<dbReference type="eggNOG" id="KOG2197">
    <property type="taxonomic scope" value="Eukaryota"/>
</dbReference>
<dbReference type="InParanoid" id="G8YI98"/>
<organism evidence="4 5">
    <name type="scientific">Pichia sorbitophila (strain ATCC MYA-4447 / BCRC 22081 / CBS 7064 / NBRC 10061 / NRRL Y-12695)</name>
    <name type="common">Hybrid yeast</name>
    <dbReference type="NCBI Taxonomy" id="559304"/>
    <lineage>
        <taxon>Eukaryota</taxon>
        <taxon>Fungi</taxon>
        <taxon>Dikarya</taxon>
        <taxon>Ascomycota</taxon>
        <taxon>Saccharomycotina</taxon>
        <taxon>Pichiomycetes</taxon>
        <taxon>Debaryomycetaceae</taxon>
        <taxon>Millerozyma</taxon>
    </lineage>
</organism>
<proteinExistence type="predicted"/>
<dbReference type="Proteomes" id="UP000005222">
    <property type="component" value="Chromosome H"/>
</dbReference>
<dbReference type="SUPFAM" id="SSF47923">
    <property type="entry name" value="Ypt/Rab-GAP domain of gyp1p"/>
    <property type="match status" value="2"/>
</dbReference>
<sequence length="734" mass="85518">MTEQRRVIRASLNEVELLFCKSKCYLHPTKSKADNIAGFLTLGRGPNDSNNDVRVSFVTESQLNKNETKVYEEADLAELTKDLENLELGSGSSSRQSTRIYIVKKLGSTSLTGSSFSVPISYIYSIHLRTPLVGWWYGSITLHMKDGSKSPTVFFHDDESLSSIKKQQIRNKQFDPFGEDGELVWGGSEFIQSLSKVADVQKSTYEPNVLLINPDPNDLRNFAPVKQSQSNNNDSGKVFVFPDLNKMIANTKWKLLETVATFTTKAKNQVLDAVEERAPPQVKQLINKPEVQKIGNDFDSARVYLAKWASQVKDEAEQAQKKYMLDDEIYAKINRELGISTERSEILTGQEISETSRRNPITKVEWESFFDHSGRLILTTDEVKYRIFHGGLEPEIRHIAWLFLLGVFPWDSSREERTVLKESYKTAYDELKAKWSTDEEKRQSDHWKDQRQRIAKDLHRTDRSLPIFASQREEPRAVSEEQAADVEEDEEMVLDNANLRKMQEILFTYNEYNPNLGYVQGMTDLLSPLYANIKEETLVFWAFAKFMERMERNFVRDQSGMKKQMSDLNKLLQFMLPKLFIHLEHCESTDLFFFFRSLLVWFKREFDWDDVQRLWEIFWTDYYTSQFHLFFALSVLSDNERIIRENLDRFDEVLKYMNDLSMSMELNPLMIRAELLFLRFKRMLDIIDRTNSDRNTATAHPDTHISVSPELRTLLSKKLVIQKELPPTSPSDYN</sequence>
<dbReference type="InterPro" id="IPR035969">
    <property type="entry name" value="Rab-GAP_TBC_sf"/>
</dbReference>
<accession>G8YI98</accession>
<dbReference type="OMA" id="WWREQRG"/>
<dbReference type="PANTHER" id="PTHR22957:SF502">
    <property type="entry name" value="SMALL G PROTEIN SIGNALING MODULATOR 2-RELATED"/>
    <property type="match status" value="1"/>
</dbReference>
<feature type="domain" description="Rab-GAP TBC" evidence="2">
    <location>
        <begin position="391"/>
        <end position="622"/>
    </location>
</feature>
<dbReference type="EMBL" id="FO082053">
    <property type="protein sequence ID" value="CCE80385.1"/>
    <property type="molecule type" value="Genomic_DNA"/>
</dbReference>
<dbReference type="GO" id="GO:0005096">
    <property type="term" value="F:GTPase activator activity"/>
    <property type="evidence" value="ECO:0007669"/>
    <property type="project" value="UniProtKB-KW"/>
</dbReference>
<dbReference type="InterPro" id="IPR000195">
    <property type="entry name" value="Rab-GAP-TBC_dom"/>
</dbReference>
<name>G8YI98_PICSO</name>
<evidence type="ECO:0000313" key="5">
    <source>
        <dbReference type="Proteomes" id="UP000005222"/>
    </source>
</evidence>
<dbReference type="Gene3D" id="1.10.8.270">
    <property type="entry name" value="putative rabgap domain of human tbc1 domain family member 14 like domains"/>
    <property type="match status" value="1"/>
</dbReference>
<dbReference type="HOGENOM" id="CLU_004457_0_1_1"/>
<dbReference type="Pfam" id="PF00566">
    <property type="entry name" value="RabGAP-TBC"/>
    <property type="match status" value="1"/>
</dbReference>
<evidence type="ECO:0000313" key="3">
    <source>
        <dbReference type="EMBL" id="CCE80385.1"/>
    </source>
</evidence>
<dbReference type="STRING" id="559304.G8YI98"/>
<protein>
    <submittedName>
        <fullName evidence="4">Piso0_003501 protein</fullName>
    </submittedName>
</protein>
<evidence type="ECO:0000259" key="2">
    <source>
        <dbReference type="PROSITE" id="PS50086"/>
    </source>
</evidence>
<dbReference type="PROSITE" id="PS50086">
    <property type="entry name" value="TBC_RABGAP"/>
    <property type="match status" value="1"/>
</dbReference>
<reference evidence="4" key="1">
    <citation type="submission" date="2011-10" db="EMBL/GenBank/DDBJ databases">
        <authorList>
            <person name="Genoscope - CEA"/>
        </authorList>
    </citation>
    <scope>NUCLEOTIDE SEQUENCE</scope>
</reference>
<reference evidence="5" key="2">
    <citation type="journal article" date="2012" name="G3 (Bethesda)">
        <title>Pichia sorbitophila, an interspecies yeast hybrid reveals early steps of genome resolution following polyploidization.</title>
        <authorList>
            <person name="Leh Louis V."/>
            <person name="Despons L."/>
            <person name="Friedrich A."/>
            <person name="Martin T."/>
            <person name="Durrens P."/>
            <person name="Casaregola S."/>
            <person name="Neuveglise C."/>
            <person name="Fairhead C."/>
            <person name="Marck C."/>
            <person name="Cruz J.A."/>
            <person name="Straub M.L."/>
            <person name="Kugler V."/>
            <person name="Sacerdot C."/>
            <person name="Uzunov Z."/>
            <person name="Thierry A."/>
            <person name="Weiss S."/>
            <person name="Bleykasten C."/>
            <person name="De Montigny J."/>
            <person name="Jacques N."/>
            <person name="Jung P."/>
            <person name="Lemaire M."/>
            <person name="Mallet S."/>
            <person name="Morel G."/>
            <person name="Richard G.F."/>
            <person name="Sarkar A."/>
            <person name="Savel G."/>
            <person name="Schacherer J."/>
            <person name="Seret M.L."/>
            <person name="Talla E."/>
            <person name="Samson G."/>
            <person name="Jubin C."/>
            <person name="Poulain J."/>
            <person name="Vacherie B."/>
            <person name="Barbe V."/>
            <person name="Pelletier E."/>
            <person name="Sherman D.J."/>
            <person name="Westhof E."/>
            <person name="Weissenbach J."/>
            <person name="Baret P.V."/>
            <person name="Wincker P."/>
            <person name="Gaillardin C."/>
            <person name="Dujon B."/>
            <person name="Souciet J.L."/>
        </authorList>
    </citation>
    <scope>NUCLEOTIDE SEQUENCE [LARGE SCALE GENOMIC DNA]</scope>
    <source>
        <strain evidence="5">ATCC MYA-4447 / BCRC 22081 / CBS 7064 / NBRC 10061 / NRRL Y-12695</strain>
    </source>
</reference>
<dbReference type="AlphaFoldDB" id="G8YI98"/>
<dbReference type="EMBL" id="FO082052">
    <property type="protein sequence ID" value="CCE81150.1"/>
    <property type="molecule type" value="Genomic_DNA"/>
</dbReference>
<keyword evidence="1" id="KW-0343">GTPase activation</keyword>
<evidence type="ECO:0000313" key="4">
    <source>
        <dbReference type="EMBL" id="CCE81150.1"/>
    </source>
</evidence>